<keyword evidence="1" id="KW-0812">Transmembrane</keyword>
<dbReference type="RefSeq" id="WP_011206302.1">
    <property type="nucleotide sequence ID" value="NZ_CP058578.1"/>
</dbReference>
<feature type="transmembrane region" description="Helical" evidence="1">
    <location>
        <begin position="29"/>
        <end position="51"/>
    </location>
</feature>
<proteinExistence type="predicted"/>
<feature type="transmembrane region" description="Helical" evidence="1">
    <location>
        <begin position="111"/>
        <end position="135"/>
    </location>
</feature>
<feature type="transmembrane region" description="Helical" evidence="1">
    <location>
        <begin position="176"/>
        <end position="197"/>
    </location>
</feature>
<evidence type="ECO:0000256" key="1">
    <source>
        <dbReference type="SAM" id="Phobius"/>
    </source>
</evidence>
<organism evidence="2 3">
    <name type="scientific">Mesomycoplasma hyopneumoniae</name>
    <name type="common">Mycoplasma hyopneumoniae</name>
    <dbReference type="NCBI Taxonomy" id="2099"/>
    <lineage>
        <taxon>Bacteria</taxon>
        <taxon>Bacillati</taxon>
        <taxon>Mycoplasmatota</taxon>
        <taxon>Mycoplasmoidales</taxon>
        <taxon>Metamycoplasmataceae</taxon>
        <taxon>Mesomycoplasma</taxon>
    </lineage>
</organism>
<dbReference type="Proteomes" id="UP001203104">
    <property type="component" value="Unassembled WGS sequence"/>
</dbReference>
<sequence length="593" mass="68831">MTLLQVRTNIFRSNQYFRFLFKLSFKKKVIYVFITLSFLMTMMLALIAKFYATEKSFSLFSFIILFINLSLTIIIASYMFLSIFKDLSTSSVDIITFIKPYSRQYFILTKLLFLTFFGILWSVFISFLLVSFYMINFKYLGQVNSPLLWGFLSSFFSFMIFGAMTALFGNKFSSKLSLSIAVFSFSPFILIGSSSAFSATSTINRFAEILNLEHQNYDSNTIVDVEKFYLNQKKDQFFLIPKQVDNPNFSKRQVEYIQQAWNDSSAAAQAWQAASYLLIPYQLINVFEPNDRDAIENAVGIPESFLKNYIYSNNLASKKNNYLLSTSPELKKYKLSTSQEVFLVPGSLKNDSHFENLENREIIYASENAANFAKILPQDAQTFGLTSDLVGKLKWNLIKELLSSPIFDKFANNFFANFSNKVRQKEILEKISDTISANKELLELNDENAAVLAKKLDIKKVENQVQKKIYLATALIYWLYFNRQNTEILDNFLKNEQNNYDPGPIFIKIDKENYQIGGFSSFSSEQRVLENKVIKRFNLSKSNNFLFQPVLQMMEIKSHYQVVSKKIYPVIWALISAILLFFIFIIYSRKDYK</sequence>
<comment type="caution">
    <text evidence="2">The sequence shown here is derived from an EMBL/GenBank/DDBJ whole genome shotgun (WGS) entry which is preliminary data.</text>
</comment>
<accession>A0ABD4SY92</accession>
<feature type="transmembrane region" description="Helical" evidence="1">
    <location>
        <begin position="57"/>
        <end position="81"/>
    </location>
</feature>
<keyword evidence="1" id="KW-0472">Membrane</keyword>
<feature type="transmembrane region" description="Helical" evidence="1">
    <location>
        <begin position="147"/>
        <end position="169"/>
    </location>
</feature>
<protein>
    <submittedName>
        <fullName evidence="2">ABC transporter permease</fullName>
    </submittedName>
</protein>
<evidence type="ECO:0000313" key="3">
    <source>
        <dbReference type="Proteomes" id="UP001203104"/>
    </source>
</evidence>
<dbReference type="AlphaFoldDB" id="A0ABD4SY92"/>
<keyword evidence="1" id="KW-1133">Transmembrane helix</keyword>
<dbReference type="EMBL" id="VBRW01000006">
    <property type="protein sequence ID" value="MCI8283506.1"/>
    <property type="molecule type" value="Genomic_DNA"/>
</dbReference>
<gene>
    <name evidence="2" type="ORF">FEF30_02940</name>
</gene>
<reference evidence="2 3" key="1">
    <citation type="submission" date="2019-05" db="EMBL/GenBank/DDBJ databases">
        <title>Genome sequencing and assembly of Mycoplasma hyopneumoniae strains UFV01 and UFV02.</title>
        <authorList>
            <person name="De Souza L.F."/>
            <person name="Gonzaga N.F."/>
            <person name="Santos M.R."/>
            <person name="Deeney A.S."/>
            <person name="Vidigal P.M.P."/>
            <person name="Moreira M.A.S."/>
            <person name="Fietto J.R.L."/>
            <person name="Bressan G.C."/>
            <person name="Rycroft A.N."/>
            <person name="Silva Junior A."/>
        </authorList>
    </citation>
    <scope>NUCLEOTIDE SEQUENCE [LARGE SCALE GENOMIC DNA]</scope>
    <source>
        <strain evidence="2 3">UFV01</strain>
    </source>
</reference>
<name>A0ABD4SY92_MESHO</name>
<evidence type="ECO:0000313" key="2">
    <source>
        <dbReference type="EMBL" id="MCI8283506.1"/>
    </source>
</evidence>
<feature type="transmembrane region" description="Helical" evidence="1">
    <location>
        <begin position="567"/>
        <end position="587"/>
    </location>
</feature>